<dbReference type="EMBL" id="DAAOSG010000029">
    <property type="protein sequence ID" value="HAD4029631.1"/>
    <property type="molecule type" value="Genomic_DNA"/>
</dbReference>
<dbReference type="EMBL" id="DAAOPU010000028">
    <property type="protein sequence ID" value="HAD5030350.1"/>
    <property type="molecule type" value="Genomic_DNA"/>
</dbReference>
<proteinExistence type="predicted"/>
<dbReference type="AlphaFoldDB" id="A0A715ZTQ6"/>
<dbReference type="EMBL" id="DAAOQD010000031">
    <property type="protein sequence ID" value="HAD5049076.1"/>
    <property type="molecule type" value="Genomic_DNA"/>
</dbReference>
<evidence type="ECO:0000313" key="9">
    <source>
        <dbReference type="EMBL" id="HAD4628910.1"/>
    </source>
</evidence>
<dbReference type="EMBL" id="DAAOYW010000029">
    <property type="protein sequence ID" value="HAD4351998.1"/>
    <property type="molecule type" value="Genomic_DNA"/>
</dbReference>
<dbReference type="EMBL" id="DAAOQY010000028">
    <property type="protein sequence ID" value="HAD4628910.1"/>
    <property type="molecule type" value="Genomic_DNA"/>
</dbReference>
<evidence type="ECO:0000313" key="6">
    <source>
        <dbReference type="EMBL" id="HAD4516135.1"/>
    </source>
</evidence>
<evidence type="ECO:0000313" key="15">
    <source>
        <dbReference type="EMBL" id="HAD5118864.1"/>
    </source>
</evidence>
<dbReference type="EMBL" id="DAAOSE010000031">
    <property type="protein sequence ID" value="HAD4020379.1"/>
    <property type="molecule type" value="Genomic_DNA"/>
</dbReference>
<dbReference type="EMBL" id="DAAOQW010000027">
    <property type="protein sequence ID" value="HAD5104869.1"/>
    <property type="molecule type" value="Genomic_DNA"/>
</dbReference>
<dbReference type="EMBL" id="DAAOQN010000028">
    <property type="protein sequence ID" value="HAD5118864.1"/>
    <property type="molecule type" value="Genomic_DNA"/>
</dbReference>
<accession>A0A715ZTQ6</accession>
<dbReference type="EMBL" id="DAAOQZ010000030">
    <property type="protein sequence ID" value="HAD4601173.1"/>
    <property type="molecule type" value="Genomic_DNA"/>
</dbReference>
<evidence type="ECO:0000313" key="11">
    <source>
        <dbReference type="EMBL" id="HAD5030350.1"/>
    </source>
</evidence>
<organism evidence="14">
    <name type="scientific">Salmonella enterica subsp. enterica serovar Typhi str. CT18</name>
    <dbReference type="NCBI Taxonomy" id="220341"/>
    <lineage>
        <taxon>Bacteria</taxon>
        <taxon>Pseudomonadati</taxon>
        <taxon>Pseudomonadota</taxon>
        <taxon>Gammaproteobacteria</taxon>
        <taxon>Enterobacterales</taxon>
        <taxon>Enterobacteriaceae</taxon>
        <taxon>Salmonella</taxon>
    </lineage>
</organism>
<dbReference type="EMBL" id="DAAOPS010000028">
    <property type="protein sequence ID" value="HAD5959921.1"/>
    <property type="molecule type" value="Genomic_DNA"/>
</dbReference>
<evidence type="ECO:0000313" key="16">
    <source>
        <dbReference type="EMBL" id="HAD5145708.1"/>
    </source>
</evidence>
<protein>
    <recommendedName>
        <fullName evidence="19">AttP region and P4int integrase</fullName>
    </recommendedName>
</protein>
<dbReference type="EMBL" id="DAAOXN010000028">
    <property type="protein sequence ID" value="HAD4356424.1"/>
    <property type="molecule type" value="Genomic_DNA"/>
</dbReference>
<evidence type="ECO:0008006" key="19">
    <source>
        <dbReference type="Google" id="ProtNLM"/>
    </source>
</evidence>
<evidence type="ECO:0000313" key="7">
    <source>
        <dbReference type="EMBL" id="HAD4601173.1"/>
    </source>
</evidence>
<evidence type="ECO:0000313" key="18">
    <source>
        <dbReference type="EMBL" id="HAD5959921.1"/>
    </source>
</evidence>
<evidence type="ECO:0000313" key="12">
    <source>
        <dbReference type="EMBL" id="HAD5049076.1"/>
    </source>
</evidence>
<dbReference type="EMBL" id="DAAOZS010000030">
    <property type="protein sequence ID" value="HAD4516135.1"/>
    <property type="molecule type" value="Genomic_DNA"/>
</dbReference>
<gene>
    <name evidence="18" type="ORF">G1R54_20905</name>
    <name evidence="1" type="ORF">G1R58_21720</name>
    <name evidence="2" type="ORF">G1R60_21340</name>
    <name evidence="14" type="ORF">G1R61_20490</name>
    <name evidence="10" type="ORF">G1R64_23475</name>
    <name evidence="13" type="ORF">G1R67_21235</name>
    <name evidence="15" type="ORF">G1R72_21685</name>
    <name evidence="3" type="ORF">G1R76_20985</name>
    <name evidence="11" type="ORF">G1R81_20825</name>
    <name evidence="9" type="ORF">G1R82_21720</name>
    <name evidence="12" type="ORF">G1R85_21445</name>
    <name evidence="7" type="ORF">G1R97_21760</name>
    <name evidence="16" type="ORF">G1S00_21050</name>
    <name evidence="8" type="ORF">G1S09_22080</name>
    <name evidence="4" type="ORF">G1T38_21450</name>
    <name evidence="6" type="ORF">G1U04_21495</name>
    <name evidence="5" type="ORF">G1U15_21395</name>
    <name evidence="17" type="ORF">G1V29_21700</name>
</gene>
<reference evidence="14" key="2">
    <citation type="submission" date="2019-01" db="EMBL/GenBank/DDBJ databases">
        <authorList>
            <consortium name="NCBI Pathogen Detection Project"/>
        </authorList>
    </citation>
    <scope>NUCLEOTIDE SEQUENCE</scope>
    <source>
        <strain evidence="14">CT18</strain>
    </source>
</reference>
<evidence type="ECO:0000313" key="17">
    <source>
        <dbReference type="EMBL" id="HAD5897947.1"/>
    </source>
</evidence>
<reference evidence="14" key="1">
    <citation type="journal article" date="2018" name="Genome Biol.">
        <title>SKESA: strategic k-mer extension for scrupulous assemblies.</title>
        <authorList>
            <person name="Souvorov A."/>
            <person name="Agarwala R."/>
            <person name="Lipman D.J."/>
        </authorList>
    </citation>
    <scope>NUCLEOTIDE SEQUENCE</scope>
    <source>
        <strain evidence="14">CT18</strain>
    </source>
</reference>
<dbReference type="EMBL" id="DAAORA010000029">
    <property type="protein sequence ID" value="HAD4605679.1"/>
    <property type="molecule type" value="Genomic_DNA"/>
</dbReference>
<dbReference type="EMBL" id="DAAOSM010000026">
    <property type="protein sequence ID" value="HAD4094893.1"/>
    <property type="molecule type" value="Genomic_DNA"/>
</dbReference>
<comment type="caution">
    <text evidence="14">The sequence shown here is derived from an EMBL/GenBank/DDBJ whole genome shotgun (WGS) entry which is preliminary data.</text>
</comment>
<name>A0A715ZTQ6_SALTI</name>
<evidence type="ECO:0000313" key="3">
    <source>
        <dbReference type="EMBL" id="HAD4094893.1"/>
    </source>
</evidence>
<evidence type="ECO:0000313" key="5">
    <source>
        <dbReference type="EMBL" id="HAD4356424.1"/>
    </source>
</evidence>
<evidence type="ECO:0000313" key="4">
    <source>
        <dbReference type="EMBL" id="HAD4351998.1"/>
    </source>
</evidence>
<evidence type="ECO:0000313" key="2">
    <source>
        <dbReference type="EMBL" id="HAD4029631.1"/>
    </source>
</evidence>
<evidence type="ECO:0000313" key="10">
    <source>
        <dbReference type="EMBL" id="HAD5016447.1"/>
    </source>
</evidence>
<evidence type="ECO:0000313" key="14">
    <source>
        <dbReference type="EMBL" id="HAD5104869.1"/>
    </source>
</evidence>
<dbReference type="EMBL" id="DAAPER010000028">
    <property type="protein sequence ID" value="HAD5897947.1"/>
    <property type="molecule type" value="Genomic_DNA"/>
</dbReference>
<sequence>MSHTGRMPEVKNRMFTLHPLFTTYHYEIKGENRKVNSVNSSFEKKFFPVRYSINPSKNALSFHINLQPLVYD</sequence>
<dbReference type="EMBL" id="DAAOQK010000027">
    <property type="protein sequence ID" value="HAD5145708.1"/>
    <property type="molecule type" value="Genomic_DNA"/>
</dbReference>
<evidence type="ECO:0000313" key="8">
    <source>
        <dbReference type="EMBL" id="HAD4605679.1"/>
    </source>
</evidence>
<dbReference type="EMBL" id="DAAOQA010000043">
    <property type="protein sequence ID" value="HAD5016447.1"/>
    <property type="molecule type" value="Genomic_DNA"/>
</dbReference>
<dbReference type="EMBL" id="DAAOQI010000028">
    <property type="protein sequence ID" value="HAD5100571.1"/>
    <property type="molecule type" value="Genomic_DNA"/>
</dbReference>
<evidence type="ECO:0000313" key="1">
    <source>
        <dbReference type="EMBL" id="HAD4020379.1"/>
    </source>
</evidence>
<evidence type="ECO:0000313" key="13">
    <source>
        <dbReference type="EMBL" id="HAD5100571.1"/>
    </source>
</evidence>